<comment type="caution">
    <text evidence="2">The sequence shown here is derived from an EMBL/GenBank/DDBJ whole genome shotgun (WGS) entry which is preliminary data.</text>
</comment>
<sequence>MTFQEGPAGGAVVTCAENGVSGDSGTENTASAPHLTQPRVSFKVKAYPVDLLSGMDYESLGRSGELFLAALQSGDASATPRFILPDGKEEVNISASNVSFLSLFGEQLPGHRVLALSEQDRAVLALYLCSGWWAVEDALRTSDPSRHGLVEVLAGAVCGREARPVHPEPDCLRDPGEPPRPGQPPLHPPPPQGAGHNSVARRGGGRLLHRQEESGSAGSLCGGCTSLCYQLPVLDTVFVRRSWRRRGLCLEMLEGYCSSFNGEEVLGISYPVSTAMYQVCRKYLLAHPEQRDRLYEAEPPGHWSQRQSIWLQIQLGKIPSADEQQAAAERILLEESRADTSAQEGLSKESPDSVPDAAACPSKLKRKGGAALEEVTPKVKK</sequence>
<feature type="region of interest" description="Disordered" evidence="1">
    <location>
        <begin position="334"/>
        <end position="381"/>
    </location>
</feature>
<feature type="region of interest" description="Disordered" evidence="1">
    <location>
        <begin position="166"/>
        <end position="201"/>
    </location>
</feature>
<protein>
    <submittedName>
        <fullName evidence="2">Protein FAM169B-like isoform X1</fullName>
    </submittedName>
</protein>
<feature type="compositionally biased region" description="Pro residues" evidence="1">
    <location>
        <begin position="178"/>
        <end position="192"/>
    </location>
</feature>
<reference evidence="2" key="1">
    <citation type="submission" date="2022-02" db="EMBL/GenBank/DDBJ databases">
        <title>Atlantic sturgeon de novo genome assembly.</title>
        <authorList>
            <person name="Stock M."/>
            <person name="Klopp C."/>
            <person name="Guiguen Y."/>
            <person name="Cabau C."/>
            <person name="Parinello H."/>
            <person name="Santidrian Yebra-Pimentel E."/>
            <person name="Kuhl H."/>
            <person name="Dirks R.P."/>
            <person name="Guessner J."/>
            <person name="Wuertz S."/>
            <person name="Du K."/>
            <person name="Schartl M."/>
        </authorList>
    </citation>
    <scope>NUCLEOTIDE SEQUENCE</scope>
    <source>
        <strain evidence="2">STURGEONOMICS-FGT-2020</strain>
        <tissue evidence="2">Whole blood</tissue>
    </source>
</reference>
<feature type="compositionally biased region" description="Basic and acidic residues" evidence="1">
    <location>
        <begin position="166"/>
        <end position="177"/>
    </location>
</feature>
<gene>
    <name evidence="2" type="primary">Fam169b</name>
    <name evidence="2" type="ORF">AOXY_G19755</name>
</gene>
<dbReference type="EMBL" id="JAGXEW010000019">
    <property type="protein sequence ID" value="KAK1160914.1"/>
    <property type="molecule type" value="Genomic_DNA"/>
</dbReference>
<accession>A0AAD8D216</accession>
<evidence type="ECO:0000313" key="3">
    <source>
        <dbReference type="Proteomes" id="UP001230051"/>
    </source>
</evidence>
<organism evidence="2 3">
    <name type="scientific">Acipenser oxyrinchus oxyrinchus</name>
    <dbReference type="NCBI Taxonomy" id="40147"/>
    <lineage>
        <taxon>Eukaryota</taxon>
        <taxon>Metazoa</taxon>
        <taxon>Chordata</taxon>
        <taxon>Craniata</taxon>
        <taxon>Vertebrata</taxon>
        <taxon>Euteleostomi</taxon>
        <taxon>Actinopterygii</taxon>
        <taxon>Chondrostei</taxon>
        <taxon>Acipenseriformes</taxon>
        <taxon>Acipenseridae</taxon>
        <taxon>Acipenser</taxon>
    </lineage>
</organism>
<keyword evidence="3" id="KW-1185">Reference proteome</keyword>
<name>A0AAD8D216_ACIOX</name>
<dbReference type="Proteomes" id="UP001230051">
    <property type="component" value="Unassembled WGS sequence"/>
</dbReference>
<dbReference type="AlphaFoldDB" id="A0AAD8D216"/>
<proteinExistence type="predicted"/>
<dbReference type="PANTHER" id="PTHR22442:SF4">
    <property type="entry name" value="PROTEIN FAM169BP"/>
    <property type="match status" value="1"/>
</dbReference>
<evidence type="ECO:0000313" key="2">
    <source>
        <dbReference type="EMBL" id="KAK1160914.1"/>
    </source>
</evidence>
<evidence type="ECO:0000256" key="1">
    <source>
        <dbReference type="SAM" id="MobiDB-lite"/>
    </source>
</evidence>
<dbReference type="PANTHER" id="PTHR22442">
    <property type="match status" value="1"/>
</dbReference>
<dbReference type="InterPro" id="IPR029625">
    <property type="entry name" value="FAM169"/>
</dbReference>